<dbReference type="EMBL" id="CP065047">
    <property type="protein sequence ID" value="QPI41041.1"/>
    <property type="molecule type" value="Genomic_DNA"/>
</dbReference>
<feature type="compositionally biased region" description="Basic and acidic residues" evidence="1">
    <location>
        <begin position="1"/>
        <end position="13"/>
    </location>
</feature>
<dbReference type="Proteomes" id="UP000465306">
    <property type="component" value="Unassembled WGS sequence"/>
</dbReference>
<dbReference type="Proteomes" id="UP000663583">
    <property type="component" value="Chromosome"/>
</dbReference>
<dbReference type="KEGG" id="mku:I2456_27150"/>
<reference evidence="2" key="2">
    <citation type="submission" date="2020-02" db="EMBL/GenBank/DDBJ databases">
        <authorList>
            <person name="Matsumoto Y."/>
            <person name="Kinjo T."/>
            <person name="Motooka D."/>
            <person name="Nabeya D."/>
            <person name="Jung N."/>
            <person name="Uechi K."/>
            <person name="Horii T."/>
            <person name="Iida T."/>
            <person name="Fujita J."/>
            <person name="Nakamura S."/>
        </authorList>
    </citation>
    <scope>NUCLEOTIDE SEQUENCE</scope>
    <source>
        <strain evidence="2">JCM 13573</strain>
    </source>
</reference>
<feature type="region of interest" description="Disordered" evidence="1">
    <location>
        <begin position="67"/>
        <end position="96"/>
    </location>
</feature>
<proteinExistence type="predicted"/>
<gene>
    <name evidence="3" type="ORF">I2456_27150</name>
    <name evidence="2" type="ORF">MKUB_32940</name>
</gene>
<reference evidence="3" key="3">
    <citation type="submission" date="2020-11" db="EMBL/GenBank/DDBJ databases">
        <title>Intraspecies plasmid and genomic variation of Mycobacterium kubicae revealed by the complete genome sequences of two clinical isolates.</title>
        <authorList>
            <person name="Hendrix J.R."/>
            <person name="Epperson L.E."/>
            <person name="Honda J.R."/>
            <person name="Strong M."/>
        </authorList>
    </citation>
    <scope>NUCLEOTIDE SEQUENCE</scope>
    <source>
        <strain evidence="3">JCM 13573</strain>
    </source>
</reference>
<evidence type="ECO:0000313" key="4">
    <source>
        <dbReference type="Proteomes" id="UP000465306"/>
    </source>
</evidence>
<reference evidence="2 4" key="1">
    <citation type="journal article" date="2019" name="Emerg. Microbes Infect.">
        <title>Comprehensive subspecies identification of 175 nontuberculous mycobacteria species based on 7547 genomic profiles.</title>
        <authorList>
            <person name="Matsumoto Y."/>
            <person name="Kinjo T."/>
            <person name="Motooka D."/>
            <person name="Nabeya D."/>
            <person name="Jung N."/>
            <person name="Uechi K."/>
            <person name="Horii T."/>
            <person name="Iida T."/>
            <person name="Fujita J."/>
            <person name="Nakamura S."/>
        </authorList>
    </citation>
    <scope>NUCLEOTIDE SEQUENCE [LARGE SCALE GENOMIC DNA]</scope>
    <source>
        <strain evidence="2 4">JCM 13573</strain>
    </source>
</reference>
<keyword evidence="4" id="KW-1185">Reference proteome</keyword>
<evidence type="ECO:0000256" key="1">
    <source>
        <dbReference type="SAM" id="MobiDB-lite"/>
    </source>
</evidence>
<dbReference type="RefSeq" id="WP_085074939.1">
    <property type="nucleotide sequence ID" value="NZ_BLKU01000005.1"/>
</dbReference>
<evidence type="ECO:0008006" key="6">
    <source>
        <dbReference type="Google" id="ProtNLM"/>
    </source>
</evidence>
<sequence length="96" mass="9809">MPARDTDKADAAKADTTFDNGKPDTGAAASDVSTATGTPVSGPAITPPAEPQRVIVEQAPAEPAVYYGEGGQVPGAASATDPNKPHVKADYQPFEW</sequence>
<accession>A0AAX1JIF2</accession>
<evidence type="ECO:0000313" key="2">
    <source>
        <dbReference type="EMBL" id="GFG65804.1"/>
    </source>
</evidence>
<dbReference type="EMBL" id="BLKU01000005">
    <property type="protein sequence ID" value="GFG65804.1"/>
    <property type="molecule type" value="Genomic_DNA"/>
</dbReference>
<dbReference type="AlphaFoldDB" id="A0AAX1JIF2"/>
<organism evidence="3 5">
    <name type="scientific">Mycobacterium kubicae</name>
    <dbReference type="NCBI Taxonomy" id="120959"/>
    <lineage>
        <taxon>Bacteria</taxon>
        <taxon>Bacillati</taxon>
        <taxon>Actinomycetota</taxon>
        <taxon>Actinomycetes</taxon>
        <taxon>Mycobacteriales</taxon>
        <taxon>Mycobacteriaceae</taxon>
        <taxon>Mycobacterium</taxon>
        <taxon>Mycobacterium simiae complex</taxon>
    </lineage>
</organism>
<name>A0AAX1JIF2_9MYCO</name>
<evidence type="ECO:0000313" key="5">
    <source>
        <dbReference type="Proteomes" id="UP000663583"/>
    </source>
</evidence>
<evidence type="ECO:0000313" key="3">
    <source>
        <dbReference type="EMBL" id="QPI41041.1"/>
    </source>
</evidence>
<feature type="region of interest" description="Disordered" evidence="1">
    <location>
        <begin position="1"/>
        <end position="51"/>
    </location>
</feature>
<protein>
    <recommendedName>
        <fullName evidence="6">HNH endonuclease</fullName>
    </recommendedName>
</protein>